<feature type="compositionally biased region" description="Polar residues" evidence="1">
    <location>
        <begin position="248"/>
        <end position="263"/>
    </location>
</feature>
<comment type="caution">
    <text evidence="2">The sequence shown here is derived from an EMBL/GenBank/DDBJ whole genome shotgun (WGS) entry which is preliminary data.</text>
</comment>
<proteinExistence type="predicted"/>
<dbReference type="InterPro" id="IPR035914">
    <property type="entry name" value="Sperma_CUB_dom_sf"/>
</dbReference>
<dbReference type="InterPro" id="IPR016706">
    <property type="entry name" value="Cleav_polyA_spec_factor_su5"/>
</dbReference>
<dbReference type="Pfam" id="PF13869">
    <property type="entry name" value="NUDIX_2"/>
    <property type="match status" value="1"/>
</dbReference>
<sequence length="410" mass="44866">PGGELNAGEDQTAGLKRLLTETLGRQDGAPMDWVVEDTIGNWWRPNFEPPQYPYIPAHITKPKEHKRLFLVQLPEKALFAVPRNYKLVAAPLFELYDNSAGYGPIISSLPQALGSSHTSYTRHDTTACWLCAMPSVQSRSAIARDYRSAVTMTGVVVVVAGSGRLAKQQAGWSRGSSSPLGDPIGSGPVIPGESWRRDVQLSPALMPCFTASLGRLRQCDRQGGGDRHGEEEVGRDSYPRTPLLQPPFSVTSAGSSKWRDSSSLQGRIGTEMNFLRKGTQKGEVKQGASVHAFDTPVHFAQCLREPVTGYCGSETEIESDPPPLEPIVVEGNIAVITFQSDGGNTLEGFRAEFQKKIHRSAPNLKSAADLMARLRSSPDQKENSRCDFVVCPPDCKTFMFKNPRTDCFIC</sequence>
<feature type="non-terminal residue" evidence="2">
    <location>
        <position position="1"/>
    </location>
</feature>
<dbReference type="EMBL" id="JACVVK020000780">
    <property type="protein sequence ID" value="KAK7446638.1"/>
    <property type="molecule type" value="Genomic_DNA"/>
</dbReference>
<feature type="non-terminal residue" evidence="2">
    <location>
        <position position="410"/>
    </location>
</feature>
<evidence type="ECO:0008006" key="4">
    <source>
        <dbReference type="Google" id="ProtNLM"/>
    </source>
</evidence>
<dbReference type="AlphaFoldDB" id="A0ABD0J0Y4"/>
<keyword evidence="3" id="KW-1185">Reference proteome</keyword>
<organism evidence="2 3">
    <name type="scientific">Batillaria attramentaria</name>
    <dbReference type="NCBI Taxonomy" id="370345"/>
    <lineage>
        <taxon>Eukaryota</taxon>
        <taxon>Metazoa</taxon>
        <taxon>Spiralia</taxon>
        <taxon>Lophotrochozoa</taxon>
        <taxon>Mollusca</taxon>
        <taxon>Gastropoda</taxon>
        <taxon>Caenogastropoda</taxon>
        <taxon>Sorbeoconcha</taxon>
        <taxon>Cerithioidea</taxon>
        <taxon>Batillariidae</taxon>
        <taxon>Batillaria</taxon>
    </lineage>
</organism>
<dbReference type="SUPFAM" id="SSF49854">
    <property type="entry name" value="Spermadhesin, CUB domain"/>
    <property type="match status" value="1"/>
</dbReference>
<feature type="region of interest" description="Disordered" evidence="1">
    <location>
        <begin position="220"/>
        <end position="263"/>
    </location>
</feature>
<dbReference type="Proteomes" id="UP001519460">
    <property type="component" value="Unassembled WGS sequence"/>
</dbReference>
<evidence type="ECO:0000313" key="3">
    <source>
        <dbReference type="Proteomes" id="UP001519460"/>
    </source>
</evidence>
<reference evidence="2 3" key="1">
    <citation type="journal article" date="2023" name="Sci. Data">
        <title>Genome assembly of the Korean intertidal mud-creeper Batillaria attramentaria.</title>
        <authorList>
            <person name="Patra A.K."/>
            <person name="Ho P.T."/>
            <person name="Jun S."/>
            <person name="Lee S.J."/>
            <person name="Kim Y."/>
            <person name="Won Y.J."/>
        </authorList>
    </citation>
    <scope>NUCLEOTIDE SEQUENCE [LARGE SCALE GENOMIC DNA]</scope>
    <source>
        <strain evidence="2">Wonlab-2016</strain>
    </source>
</reference>
<name>A0ABD0J0Y4_9CAEN</name>
<gene>
    <name evidence="2" type="ORF">BaRGS_00040253</name>
</gene>
<accession>A0ABD0J0Y4</accession>
<dbReference type="PANTHER" id="PTHR13047">
    <property type="entry name" value="PRE-MRNA CLEAVAGE FACTOR IM, 25KD SUBUNIT"/>
    <property type="match status" value="1"/>
</dbReference>
<protein>
    <recommendedName>
        <fullName evidence="4">Cleavage and polyadenylation specificity factor subunit 5</fullName>
    </recommendedName>
</protein>
<evidence type="ECO:0000313" key="2">
    <source>
        <dbReference type="EMBL" id="KAK7446638.1"/>
    </source>
</evidence>
<dbReference type="Gene3D" id="3.90.79.10">
    <property type="entry name" value="Nucleoside Triphosphate Pyrophosphohydrolase"/>
    <property type="match status" value="1"/>
</dbReference>
<feature type="compositionally biased region" description="Basic and acidic residues" evidence="1">
    <location>
        <begin position="220"/>
        <end position="238"/>
    </location>
</feature>
<evidence type="ECO:0000256" key="1">
    <source>
        <dbReference type="SAM" id="MobiDB-lite"/>
    </source>
</evidence>